<dbReference type="GO" id="GO:0045312">
    <property type="term" value="P:nor-spermidine biosynthetic process"/>
    <property type="evidence" value="ECO:0007669"/>
    <property type="project" value="InterPro"/>
</dbReference>
<keyword evidence="2" id="KW-0210">Decarboxylase</keyword>
<dbReference type="EMBL" id="CP043028">
    <property type="protein sequence ID" value="QFJ54900.1"/>
    <property type="molecule type" value="Genomic_DNA"/>
</dbReference>
<dbReference type="OrthoDB" id="9804410at2"/>
<evidence type="ECO:0000256" key="4">
    <source>
        <dbReference type="ARBA" id="ARBA00023066"/>
    </source>
</evidence>
<feature type="binding site" evidence="6">
    <location>
        <position position="245"/>
    </location>
    <ligand>
        <name>substrate</name>
    </ligand>
</feature>
<dbReference type="KEGG" id="pxv:FXF36_08530"/>
<dbReference type="InterPro" id="IPR005730">
    <property type="entry name" value="Nsp_de-COase"/>
</dbReference>
<reference evidence="9" key="1">
    <citation type="submission" date="2019-08" db="EMBL/GenBank/DDBJ databases">
        <title>Complete Genome Sequence of the Polysaccharide-Degrading Rumen Bacterium Pseudobutyrivibrio xylanivorans MA3014.</title>
        <authorList>
            <person name="Palevich N."/>
            <person name="Maclean P.H."/>
            <person name="Kelly W.J."/>
            <person name="Leahy S.C."/>
            <person name="Rakonjac J."/>
            <person name="Attwood G.T."/>
        </authorList>
    </citation>
    <scope>NUCLEOTIDE SEQUENCE [LARGE SCALE GENOMIC DNA]</scope>
    <source>
        <strain evidence="9">MA3014</strain>
    </source>
</reference>
<evidence type="ECO:0000256" key="2">
    <source>
        <dbReference type="ARBA" id="ARBA00022793"/>
    </source>
</evidence>
<evidence type="ECO:0000313" key="9">
    <source>
        <dbReference type="Proteomes" id="UP000327030"/>
    </source>
</evidence>
<dbReference type="GO" id="GO:0008295">
    <property type="term" value="P:spermidine biosynthetic process"/>
    <property type="evidence" value="ECO:0007669"/>
    <property type="project" value="UniProtKB-KW"/>
</dbReference>
<dbReference type="Gene3D" id="2.40.37.10">
    <property type="entry name" value="Lyase, Ornithine Decarboxylase, Chain A, domain 1"/>
    <property type="match status" value="1"/>
</dbReference>
<dbReference type="Gene3D" id="3.20.20.10">
    <property type="entry name" value="Alanine racemase"/>
    <property type="match status" value="1"/>
</dbReference>
<sequence>MLLSQVSTPSYVIDEGKLIENLEILKRVQQEAGCKILLAQKAFSNFCVYPLIGQYLAGTTASGIFEARLGKEEMGKENHVFAPAFKDSDMDELVKICDHIIFNSTAQLLKYKKKCIDAGVGIGLRLNPECSTQGDHAIYDPCAQGSRLGVTKANLEKALEAEPTLLDGVEGLHFHTLCEQNSDDLETTLAVFEEKFGSYLHQMKWLNMGGGHHITREDYDVDKLIELVCHIRETYNVEVYLEPGEAIALNAGYLVTEVMDVVDNGIKTLILDASAACHMPDVLEMPYRPPLKDSGEWGEKPYEYRLSSYTCLAGDIIGDYSFDKEMVPGDRLIFEDMAIYSMVKNNTFNGIPLPSIYLQKKDGECQLIKEFTYEDFKNRLS</sequence>
<accession>A0A5P6VQY8</accession>
<dbReference type="AlphaFoldDB" id="A0A5P6VQY8"/>
<evidence type="ECO:0000256" key="5">
    <source>
        <dbReference type="ARBA" id="ARBA00023239"/>
    </source>
</evidence>
<dbReference type="FunFam" id="3.20.20.10:FF:000012">
    <property type="entry name" value="Carboxynorspermidine/carboxyspermidine decarboxylase"/>
    <property type="match status" value="1"/>
</dbReference>
<evidence type="ECO:0000256" key="6">
    <source>
        <dbReference type="PIRSR" id="PIRSR038941-1"/>
    </source>
</evidence>
<comment type="cofactor">
    <cofactor evidence="1">
        <name>pyridoxal 5'-phosphate</name>
        <dbReference type="ChEBI" id="CHEBI:597326"/>
    </cofactor>
</comment>
<protein>
    <submittedName>
        <fullName evidence="8">Carboxynorspermidine decarboxylase</fullName>
        <ecNumber evidence="8">4.1.1.96</ecNumber>
    </submittedName>
</protein>
<dbReference type="InterPro" id="IPR029066">
    <property type="entry name" value="PLP-binding_barrel"/>
</dbReference>
<dbReference type="SUPFAM" id="SSF50621">
    <property type="entry name" value="Alanine racemase C-terminal domain-like"/>
    <property type="match status" value="1"/>
</dbReference>
<dbReference type="PANTHER" id="PTHR43727:SF1">
    <property type="entry name" value="CARBOXYNORSPERMIDINE_CARBOXYSPERMIDINE DECARBOXYLASE"/>
    <property type="match status" value="1"/>
</dbReference>
<dbReference type="PIRSF" id="PIRSF038941">
    <property type="entry name" value="NspC"/>
    <property type="match status" value="1"/>
</dbReference>
<gene>
    <name evidence="8" type="primary">nspC</name>
    <name evidence="8" type="ORF">FXF36_08530</name>
</gene>
<evidence type="ECO:0000313" key="8">
    <source>
        <dbReference type="EMBL" id="QFJ54900.1"/>
    </source>
</evidence>
<dbReference type="GO" id="GO:0009089">
    <property type="term" value="P:lysine biosynthetic process via diaminopimelate"/>
    <property type="evidence" value="ECO:0007669"/>
    <property type="project" value="TreeGrafter"/>
</dbReference>
<evidence type="ECO:0000256" key="3">
    <source>
        <dbReference type="ARBA" id="ARBA00022898"/>
    </source>
</evidence>
<dbReference type="NCBIfam" id="TIGR01047">
    <property type="entry name" value="nspC"/>
    <property type="match status" value="1"/>
</dbReference>
<feature type="binding site" evidence="6">
    <location>
        <position position="281"/>
    </location>
    <ligand>
        <name>substrate</name>
    </ligand>
</feature>
<dbReference type="InterPro" id="IPR009006">
    <property type="entry name" value="Ala_racemase/Decarboxylase_C"/>
</dbReference>
<dbReference type="PANTHER" id="PTHR43727">
    <property type="entry name" value="DIAMINOPIMELATE DECARBOXYLASE"/>
    <property type="match status" value="1"/>
</dbReference>
<evidence type="ECO:0000259" key="7">
    <source>
        <dbReference type="Pfam" id="PF00278"/>
    </source>
</evidence>
<dbReference type="EC" id="4.1.1.96" evidence="8"/>
<keyword evidence="3" id="KW-0663">Pyridoxal phosphate</keyword>
<keyword evidence="4" id="KW-0745">Spermidine biosynthesis</keyword>
<proteinExistence type="predicted"/>
<evidence type="ECO:0000256" key="1">
    <source>
        <dbReference type="ARBA" id="ARBA00001933"/>
    </source>
</evidence>
<dbReference type="SUPFAM" id="SSF51419">
    <property type="entry name" value="PLP-binding barrel"/>
    <property type="match status" value="1"/>
</dbReference>
<dbReference type="InterPro" id="IPR022643">
    <property type="entry name" value="De-COase2_C"/>
</dbReference>
<feature type="domain" description="Orn/DAP/Arg decarboxylase 2 C-terminal" evidence="7">
    <location>
        <begin position="50"/>
        <end position="337"/>
    </location>
</feature>
<dbReference type="Pfam" id="PF00278">
    <property type="entry name" value="Orn_DAP_Arg_deC"/>
    <property type="match status" value="1"/>
</dbReference>
<keyword evidence="5 8" id="KW-0456">Lyase</keyword>
<name>A0A5P6VQY8_PSEXY</name>
<dbReference type="CDD" id="cd06829">
    <property type="entry name" value="PLPDE_III_CANSDC"/>
    <property type="match status" value="1"/>
</dbReference>
<organism evidence="8 9">
    <name type="scientific">Pseudobutyrivibrio xylanivorans</name>
    <dbReference type="NCBI Taxonomy" id="185007"/>
    <lineage>
        <taxon>Bacteria</taxon>
        <taxon>Bacillati</taxon>
        <taxon>Bacillota</taxon>
        <taxon>Clostridia</taxon>
        <taxon>Lachnospirales</taxon>
        <taxon>Lachnospiraceae</taxon>
        <taxon>Pseudobutyrivibrio</taxon>
    </lineage>
</organism>
<dbReference type="GO" id="GO:0008836">
    <property type="term" value="F:diaminopimelate decarboxylase activity"/>
    <property type="evidence" value="ECO:0007669"/>
    <property type="project" value="TreeGrafter"/>
</dbReference>
<dbReference type="Proteomes" id="UP000327030">
    <property type="component" value="Chromosome 1"/>
</dbReference>